<dbReference type="VEuPathDB" id="GiardiaDB:DHA2_154259"/>
<organism evidence="3 4">
    <name type="scientific">Giardia intestinalis</name>
    <name type="common">Giardia lamblia</name>
    <dbReference type="NCBI Taxonomy" id="5741"/>
    <lineage>
        <taxon>Eukaryota</taxon>
        <taxon>Metamonada</taxon>
        <taxon>Diplomonadida</taxon>
        <taxon>Hexamitidae</taxon>
        <taxon>Giardiinae</taxon>
        <taxon>Giardia</taxon>
    </lineage>
</organism>
<protein>
    <submittedName>
        <fullName evidence="3">Translation initiation inhibitor</fullName>
    </submittedName>
</protein>
<comment type="caution">
    <text evidence="3">The sequence shown here is derived from an EMBL/GenBank/DDBJ whole genome shotgun (WGS) entry which is preliminary data.</text>
</comment>
<proteinExistence type="predicted"/>
<reference evidence="3 4" key="2">
    <citation type="journal article" date="2013" name="Genome Biol. Evol.">
        <title>Genome sequencing of Giardia lamblia genotypes A2 and B isolates (DH and GS) and comparative analysis with the genomes of genotypes A1 and E (WB and Pig).</title>
        <authorList>
            <person name="Adam R.D."/>
            <person name="Dahlstrom E.W."/>
            <person name="Martens C.A."/>
            <person name="Bruno D.P."/>
            <person name="Barbian K.D."/>
            <person name="Ricklefs S.M."/>
            <person name="Hernandez M.M."/>
            <person name="Narla N.P."/>
            <person name="Patel R.B."/>
            <person name="Porcella S.F."/>
            <person name="Nash T.E."/>
        </authorList>
    </citation>
    <scope>NUCLEOTIDE SEQUENCE [LARGE SCALE GENOMIC DNA]</scope>
    <source>
        <strain evidence="3 4">DH</strain>
    </source>
</reference>
<feature type="transmembrane region" description="Helical" evidence="2">
    <location>
        <begin position="3364"/>
        <end position="3384"/>
    </location>
</feature>
<dbReference type="VEuPathDB" id="GiardiaDB:GL50581_1846"/>
<feature type="region of interest" description="Disordered" evidence="1">
    <location>
        <begin position="4282"/>
        <end position="4307"/>
    </location>
</feature>
<name>V6TAK5_GIAIN</name>
<feature type="transmembrane region" description="Helical" evidence="2">
    <location>
        <begin position="3520"/>
        <end position="3543"/>
    </location>
</feature>
<dbReference type="EMBL" id="AHGT01000081">
    <property type="protein sequence ID" value="ESU35472.1"/>
    <property type="molecule type" value="Genomic_DNA"/>
</dbReference>
<evidence type="ECO:0000256" key="1">
    <source>
        <dbReference type="SAM" id="MobiDB-lite"/>
    </source>
</evidence>
<evidence type="ECO:0000256" key="2">
    <source>
        <dbReference type="SAM" id="Phobius"/>
    </source>
</evidence>
<keyword evidence="2" id="KW-0812">Transmembrane</keyword>
<keyword evidence="2" id="KW-1133">Transmembrane helix</keyword>
<accession>V6TAK5</accession>
<evidence type="ECO:0000313" key="4">
    <source>
        <dbReference type="Proteomes" id="UP000018320"/>
    </source>
</evidence>
<keyword evidence="2" id="KW-0472">Membrane</keyword>
<dbReference type="VEuPathDB" id="GiardiaDB:GL50803_00137711"/>
<sequence length="6416" mass="719366">MITRNRINIYCLHEGMSLKRSTTPLRVPQILGGSLQKTERDTAMGGSIIQAKNGDRVKAATTILPVSSCHNEIVHLIEVLTTQCAKDFCSKISTGINFNGLQFHCVPMQLGCPGYILVRPGYYRWCQIYHVDFLYRRAVLLMKREVVVTPLALVRVNSYASLNSILGNIFYKEIKAVMASPELDIYASSLDTDSSNKLVTTPWRNRYLLPATSNDHLFKQNPVLKHGVCPNEHLITLIKVLVKREWERFTVIYSSRKGFVQGLDLDSVEHLFIDELKSSITGLAHLQEDQFSLTNSYLLDIMVPSVYISKSLPTFVPSEMSEENSEMVVKYDLEDAELHGLSSLYKFVIAKSIVENALETNKLDIHHRFDHLRFYSRLSLKHAEGARLFVDPSHKTLYGVELFCLPPCSAPHFQDAHDRLLSCSKFDPLLIALQNKIFRIIDYVLRLLTPLPDGTHEVKEDALAEIPHFIVSSFATEFSINEELCIAIKTDLQILLDKRVTTILHNTSALSSQTKDTDSLTSNLRTANQKPALDVSESLELFLRRHLSILYETEATPEERGSLLMEPFSSFLPISNMAERYYLVRLYFVEKIIPLILSSAIVALLQSSLLNYVVDSIVPTCVSDSTFSIDFSAKIKQLRVKSLKEASETKSDRRDRLLASGLPLSIIHTALSILADGNQDLSSDAILMRAFDRIWPRFLRALVEQIKTHIGNIFLQMHEMWSCNLLGSLLSVTGFPRLQFRTDSSTYAPFISSTPTIKNSSIGFTHQSTSVTGFTWLQQSLRELSFCLYTTESSISSINSLVLAPQLSFDPTSTEKTAIVYSRPLRNLLDRRTRSLLFLDKYSFEAPTARYICKALLSNVKQLAQTDSDDFAFTLTQDLLLSNPDQEVDQFFSSWLGLKQRQSNVLIPLEPIVCPRIHLQLPPLCPSSRTEKPPQSSSTTAMHFSDVDNDPIYAKDTMDSPLVLTAFIAPSDTDVVVKKQIDTLFEALSIKLVELLSTCNNISSFYRAFELVVDSGLPNVSLDADDVKSVYSAPPEHLLKIQMPSETPDDETQSFDTSQVPNPYTSIGEDSMKVSPGFVRSLSAIETIARDYVSVILKGESPNENIVTLANSSGVDYLVLMVHISAELVRSIDQEILDAYAISSYVSTGSITVSLIDFKLSLISAFITVRQNITESISKIITQASSYMLRVLQLTESVLNITTLNLDKLSKILVVMEDHGLFVRQWTPVACYLCDFLGPISKLSNSYCLSTLYDIRNSITHTIPTVFGLSGSFDQNETTPRPHLALNQVQAPRPTEPSILSSNELHVALQAAAKLGWVNHAYKNARFNYKRHIRVFSRVLLVFSDWLSKVTGALYAISSEVLKMQLSDFQLAVTNPLQFRKMFPIFSKNIEIPYLETMYSNFEGNDLLLVTEVIKTLQAYTCIHISINSEVVNGFPILNTQLASQEDQPVTADKHTEHPSSLEPEHGALEFPCQFTEYHVGWQLPYQGYRWPYLYSRPCPDSVSEQSTRESAIQAPTSPLDYLLVTDCNFEFSERSDLFASRNTQGLIVASTYMHGHLCDNKESDIPVDHPSLAHYDVFRMFMELYILIEEIKNVYLRVSSWSRALNIDMHLVDSPAELEAVLLPLCLLVTSFVKLNQLYKAAPSKALIDLDAGALVTLLEICATSISTIRSSFVYSNWTATADQVDCYLRAITPRLFLLYFLTSPDAIEEDLAGFGEVTGLNAFLRSAPTIHAAPIDTYFEPDRTILVEHLFLYDNTDAMFEAAAAIYARGLVNRQAMVTLNKIDDWINGLNFQPITLTASHRSGHLLSVLYAFWGINGKGEFSDHTIASKLGPVMGGKASSLTSLLQKVRTLILAKEKVLEAYSSRLGILADAADDSSLVQLSSFECVSDDISVDEETGRDDSLFAMQSLDRNKDLFAGSIVLASDVRTRSRAQSITGSLDLTTKQPNQHDHLTSKESLLGVPTLVCCKRHVEYIREAMFAVAYILFNDYSPSTQTVARRLEAELILLHTLAICVQRAMTILPELLLLLPDLCSISLGSAHPRLRKAFLSSQDPLLEVVSLLNIMRQLHSLCKESSEENACCLSGEITSLRGSPVQPSLLPTAGSFGLLRGIVRRCPYIIRSLSLHIARADSILGVFSDTILRFPLVSSFTSNLSLEYACIPCIPATYHAQGQHHVSDLIRRCPLIRSAVLYNNIYTSTSALVPSGKLRPIVFHTSSSAFSNSIYDIMTLRTGTGSSTRLQITGLCAGYEQLRFLKPIDMPDTLSAFGASVFAPSVHRTALIKEYLKGLRLLMEERYEELVGSCLYQCVHYALSTLVFMHLDGSPVNFLQLYYKCMPEFKRAVATVAIGTATVLTDKSLTSCYSLRNYKHDRRMYIQALLARIAEHERTLQTIMEDSLTLYIMRAIPNLSRAATAEKVASFISDEGQVRAAFTELYADAKSQACITAMSCGVHPSVHMHHIISTLPYGLPTESALTEASSSASCGELTDWRKDRVYTTHNQNFLSQKNDETLLVTCANVAIPIIAQYTGKASLLDCIPLNYRQLQAVSQLGISMQSRIPAFLVGDTMRSYNNIDYLIIVHTLCRYFGMRYEFVFCSPATDPDALLHRLCTRILGGRYVVLCGVEFLEESQLNGLINVLSSYNLAKGAVPTVEQADTGPLDFSILHSTGKDAIFPGGYAICLPEAVYEGSKLSLTIRGERLRKLFPMHSLIEIKDYGTLVPVSLLQQTNALLYDLCLETRASTNNVDLHSHKSKATEEQITNFFAEKNLSTEYRLSVSDDIPITALNFDALYPHCNCKHQTEANQLGHLFLQRSSQYGPKLYEISLFLNTAGLSTPQLRPEDVDLVLKRCKDMSNPISVATSLSAFLLSQTTLRPARDIVSRVIEGAFVLQPQHKAVLNSVVSLLNVLHGVQEPNDIDIGMLISRKTHHGTDSNFTANNIAKVWKTLKQMYTPTYAEFCETLSQEFALLEPVGIDALALCLDMLSLGPVVLLPPSTSVLQGTKCTGLTIPQLSNKSVTAQLVKSRALSSITLRQSHFQLLVVFSQLVAKVGKLRPFFIHSLADLHENIRTIMYLGSQALLIFIFNPPSGTLARSMLSSITALQSYYPELELYYNIRAKFDFFNKPRCLLLVTAYETASIIGSNVGSVQRRLIVVPEYLKFSTMLNNYVGRHLHLAEDEQLTEKSRKLFTVTSLIDMKTSALSIQYLQSLCSRRTTAELKGECLAEKRLRLGSKLFGAFITCLTDNLMRREFSIVPSHIVWTLYRQLLVLFLTSFRVLVLSPCHPEAYATFEPIPEVMNTQLYQLDSYLSLHTITSSTPLAKYDSYMQLQSAPRTAFFNVSFSVTYLQNFIYEALDNLSVIINLFLPIYAAVFNALHVLHVMYFKRPLNKLSKIYKKGLVECVYRPEKFVAHVMSMFADSAQLLNKSDLDDAMALLPDLFPEHYADEDDDLSAYSYLGVSDSDGSFLYFVASDKGKRLCVQHFPYMCSYGIFADASFERLFDQSTTPKHELTLTFDCERILFIVYLSSFIMAKLSVCLIGEAFSGKSTYIRAAEIFLGKYVWRECVTLFDIDSFDEVLQKLMSTCYLHNIQTARTQKTAIEANASHQDGSEAAHYSSSSKAKRARASSVIGCPLSILDVTEDNTLLDETKDINQSIILDVPSGKLPLYHLTVTNLLTSTVAHRVSDDTLVARGAADEQRLSMLESLVASVSEPQVAVQNDRLSTLLGEKYIIMENSERSPVCGLTGVTGARFSSGIFVPNISIVVESSYLHDFLLASELTFVLPPMNNTKEFLLLLLKRNFQHPSLSNLDSFAPKIAQAHVISAPQPRVSSVHTKNKYDCNLYVGVTEPEQEFLYEYSDSYLLQFIEGLLLVEYHLPVSILRVISEMKRLQKYIDSVDLDNIQLSAVTFGSLMGALRNIPAVKHSHVSCILDELASAVAIGRLAPHGPYGPLNPENMSKYLRTNTLISMSSHTGIQALPNWELRVLKAAFKRSFCNTGTSSSNISKTLGDTDGTLVDSQKFKSGSSIKRFHYSGDIELLNDGGKYKHFVEACERARQHYAKLLFYNPHNNSINRQVFEVHSSVVHECLLNAMDPTVCNRVFTLTIDISMLMEQNSLKVFYYIKYLRNPGLFSKLHSLADAKSMQALALRVPVFLMSQLEMSGTLYSSFLHALQTMGNYRISNRKTFLKVAQQTFSSDMEGFGIDADSQANSFSCSRSVTSLHQTISGRSLSECDGPLLAHAAKNFDLRAFLSITEEPTEIAIKRRQRILIDTQTMIQSLMHQTVGGSESDSEPELNNTTTSSLQSRPVTTTVASENLMTELTDALVSTLNTKSEAAASHYIIRAAVLIALGINPLIAFQDFTPTSSTYLCDRCSSTIPDYLLHYINRGSLEINTEEYTDLFLSTPTDIMVTIPMSLFNALLNKSPAIGILSIVESGSSLLSLFTNGEVRVLGALLAKYFCLTTMLSGKEIINILSRSFSLVVFADTSVDHPLPLQELPVIRHTIDENDRIHSLQVGTAENILQGSYKASETATPSLQLVRAIPYFILSNIPYNLDPKPFITQHEHSETPLHDTYSSMYCEIFCQTTLCIYKCCMQNVSHSIPYSLARFSEVASYYTNELIAKHLKTITFIQKILSSITLFDNGIRNGLFSPSIRNDIIYLRDQLVSIKLKVKLDFIRAVIMLQNACCDGPLIAARLLFYPFITSIWGNCVQFELGLFECLKNRKIMNNSLNTSYSDNSTVMLQSLFNLSTSDELIQRSDMLSNYGLPSRLLMLCEDLMWPRWRTQLTCSLCNPDPKLIQEIIILLQYIKFGFKFLFVTSDLARIIIPACEVYLLEVRLEDCKQRLSAMGVNVEQALEKYNATGAINATIEDLVLGTQGSHGDTGKRPEKGVAQYNKMHYLIAELEDLLKQIASLKYSAVSYKRLPSNVRFGAPSTCYNYHEVRKKLLIYLDCHLPPPIFEALLKHALLQDKPIVFLNFGSAAMPMLNMMILTKLALLIESRLTKRNARVSVTTTYSVDIVRPLHDYRIYYVLTTGASLKFLLETGFINLRNCDMSTLNAPKFQFKSNSLNLLRMQNPSVTEHELQYKLREISEKFSSVYSLYINGFDGLEIVRRESCLKCSDRLHRNIENIANNLEKYILSKKEIMSRLVKREESNAVFVHLQHASKDSEGLDFAEMNLYCTGVERCIEHREELAKKIAEGSTISEYAKYFGTAITSILLLLRQMSLIHPSIATVFTDHFFECHLSYLDDHVGSNPSRAFTAIVNTAHYILENTVLLLPERERGLYITLFMSIYNLCFKLGHPDDLTQLKMILVNDIRFLVSHFSDKFNSHLPLYNYARQIAASCPTSFRCSPTVVYSWKLFSLLSIYNPRRFSDWYEYFTHNKAVFTLLNFAGDAYKMIVGTYLYKERTAQSSDKAKQAELGIAETSKSAIADAIDRTAGDDINLDATVAQEIEEGMRTLKTTHVPIVPPYVHDELAAYSTRLVPLPPSLQYPSFENIWVALLLIVALRQDLILSTMEFFCRITPPSAIHKFLQDDASLRAKAKADWCSANNEAELLSDGLLSRVASATAVAIDAGNLQAEGKETQTRAVGDADGPLDLSVINPANLDHVAQLFKNLQEEYNFEATQQVSLGRGSRTVLLYYDEGLAILPYLQAIFSKEIIPKYGFPDYVCQPAPATSYLATNVVIVDIRYNPHYSLAHLIDLYSSGVKPAYLVYVLVPLSCCQKFGTESGAATPENISVQLAVFIDICRPVQLYVQRPTTFLDAMQHAISTMRNYTLSHSVGCSVYESSFVKALTLLAIRYSMLISNGMFKVDDNEMLLLYVHLISQLKTLPLANQGRRLFFTKKQGAASHIANLPMIYSVLCHTCSEINTSYVLSNLYSLIYRKSSAVLIGSPINASVSVAISYLNSKSLNVASFYEEVPTITHDQAEAERTDFDPSLTSIHNSDVEISNSRSVFSSAESSIDDVSMCSFKTDYTYADQRQVDGAPQATSARLMMLAGDELNANVLLNATDPDGFRSYSRAELQKILSSRRHMVTIHASSRMDALLHFPETMSERTLIDLVEKIKLITMDLEKFAMKHTNVAEIIRTQELQERLADTLQPICFLRPELSRCQSTVRDAFSLMLSTDVISNIASHSIHSNAYSSVEVDRAEKALPPTLYAVLLLSKTYQRIRRLTYGFTSNSLVEQSHPIKVLSENIWSVRGDIYQPIMHDILKLFKLQMCLKYNLEMGYYSIVFTLLDPTYYRDWFLRYDGQNCIQCSKIDNRRQKRKHTMPLATVRVTNMRLYGIGYDYMLNTVVDISPESLSYPNNCDIYAILVPCESSSSSMLPDSVKTRDSYLMMYEALSYSSSPPQSEEELAEIDQNFGVDHYYENTIQHVTIPVDFPGCWDLILQNKTSLKKSDIDAKSPYCGTGYF</sequence>
<gene>
    <name evidence="3" type="ORF">DHA2_154259</name>
</gene>
<dbReference type="Proteomes" id="UP000018320">
    <property type="component" value="Unassembled WGS sequence"/>
</dbReference>
<reference evidence="4" key="1">
    <citation type="submission" date="2012-02" db="EMBL/GenBank/DDBJ databases">
        <title>Genome sequencing of Giardia lamblia Genotypes A2 and B isolates (DH and GS) and comparative analysis with the genomes of Genotypes A1 and E (WB and Pig).</title>
        <authorList>
            <person name="Adam R."/>
            <person name="Dahlstrom E."/>
            <person name="Martens C."/>
            <person name="Bruno D."/>
            <person name="Barbian K."/>
            <person name="Porcella S.F."/>
            <person name="Nash T."/>
        </authorList>
    </citation>
    <scope>NUCLEOTIDE SEQUENCE</scope>
    <source>
        <strain evidence="4">DH</strain>
    </source>
</reference>
<feature type="compositionally biased region" description="Basic and acidic residues" evidence="1">
    <location>
        <begin position="1452"/>
        <end position="1465"/>
    </location>
</feature>
<feature type="region of interest" description="Disordered" evidence="1">
    <location>
        <begin position="1446"/>
        <end position="1465"/>
    </location>
</feature>
<dbReference type="VEuPathDB" id="GiardiaDB:QR46_2074"/>
<evidence type="ECO:0000313" key="3">
    <source>
        <dbReference type="EMBL" id="ESU35472.1"/>
    </source>
</evidence>